<accession>A0A9W8XXR1</accession>
<sequence>MFQHLETLQSTSSSAIVLAKTLEDINRDLNVKLTELKQELHVQESQYEKLKHDFANRLVENDRLKQERDSLVGDKMVHQFFTDRYDYIVKQYLLPYAQEKCLQFDERTGETLDFVLIPLLQNAREAGILRDQVQTLQQELLVREKKIGVISDEQFAQDFRTLASHIKTLSRLLRPQEDVDVFESLGPCTLASGVASQHWSGRAGRKLFIEAWTWSNLLQRVFRSPFTIFGTESKTISNLWSSMFESQHCHGWPRPSFSCEIWRRTTTEQLVAVVDENIITHGKANGHYLYLEQCVVDARADTMRAIETKLALIAPTIGSSYVCQIVDKAFTLAMHMSLQRSRLQVTFPKIGDSFSNTEMKPLRIADEDPGNGIVVSIVNPGLTKWGNVHGRILDHRYNIVPALVQIQTLV</sequence>
<dbReference type="AlphaFoldDB" id="A0A9W8XXR1"/>
<proteinExistence type="predicted"/>
<keyword evidence="1" id="KW-0175">Coiled coil</keyword>
<dbReference type="Proteomes" id="UP001140560">
    <property type="component" value="Unassembled WGS sequence"/>
</dbReference>
<name>A0A9W8XXR1_9PLEO</name>
<dbReference type="EMBL" id="JAPEUY010000022">
    <property type="protein sequence ID" value="KAJ4361746.1"/>
    <property type="molecule type" value="Genomic_DNA"/>
</dbReference>
<protein>
    <submittedName>
        <fullName evidence="2">Uncharacterized protein</fullName>
    </submittedName>
</protein>
<evidence type="ECO:0000313" key="2">
    <source>
        <dbReference type="EMBL" id="KAJ4361746.1"/>
    </source>
</evidence>
<evidence type="ECO:0000256" key="1">
    <source>
        <dbReference type="SAM" id="Coils"/>
    </source>
</evidence>
<organism evidence="2 3">
    <name type="scientific">Neocucurbitaria cava</name>
    <dbReference type="NCBI Taxonomy" id="798079"/>
    <lineage>
        <taxon>Eukaryota</taxon>
        <taxon>Fungi</taxon>
        <taxon>Dikarya</taxon>
        <taxon>Ascomycota</taxon>
        <taxon>Pezizomycotina</taxon>
        <taxon>Dothideomycetes</taxon>
        <taxon>Pleosporomycetidae</taxon>
        <taxon>Pleosporales</taxon>
        <taxon>Pleosporineae</taxon>
        <taxon>Cucurbitariaceae</taxon>
        <taxon>Neocucurbitaria</taxon>
    </lineage>
</organism>
<gene>
    <name evidence="2" type="ORF">N0V83_010686</name>
</gene>
<keyword evidence="3" id="KW-1185">Reference proteome</keyword>
<dbReference type="OrthoDB" id="3545916at2759"/>
<evidence type="ECO:0000313" key="3">
    <source>
        <dbReference type="Proteomes" id="UP001140560"/>
    </source>
</evidence>
<comment type="caution">
    <text evidence="2">The sequence shown here is derived from an EMBL/GenBank/DDBJ whole genome shotgun (WGS) entry which is preliminary data.</text>
</comment>
<feature type="coiled-coil region" evidence="1">
    <location>
        <begin position="19"/>
        <end position="53"/>
    </location>
</feature>
<reference evidence="2" key="1">
    <citation type="submission" date="2022-10" db="EMBL/GenBank/DDBJ databases">
        <title>Tapping the CABI collections for fungal endophytes: first genome assemblies for Collariella, Neodidymelliopsis, Ascochyta clinopodiicola, Didymella pomorum, Didymosphaeria variabile, Neocosmospora piperis and Neocucurbitaria cava.</title>
        <authorList>
            <person name="Hill R."/>
        </authorList>
    </citation>
    <scope>NUCLEOTIDE SEQUENCE</scope>
    <source>
        <strain evidence="2">IMI 356814</strain>
    </source>
</reference>